<proteinExistence type="inferred from homology"/>
<dbReference type="GO" id="GO:0006508">
    <property type="term" value="P:proteolysis"/>
    <property type="evidence" value="ECO:0007669"/>
    <property type="project" value="UniProtKB-KW"/>
</dbReference>
<feature type="compositionally biased region" description="Low complexity" evidence="6">
    <location>
        <begin position="518"/>
        <end position="527"/>
    </location>
</feature>
<feature type="region of interest" description="Disordered" evidence="6">
    <location>
        <begin position="228"/>
        <end position="280"/>
    </location>
</feature>
<evidence type="ECO:0000256" key="5">
    <source>
        <dbReference type="RuleBase" id="RU000454"/>
    </source>
</evidence>
<evidence type="ECO:0000256" key="4">
    <source>
        <dbReference type="ARBA" id="ARBA00022801"/>
    </source>
</evidence>
<dbReference type="PRINTS" id="PR00792">
    <property type="entry name" value="PEPSIN"/>
</dbReference>
<dbReference type="InterPro" id="IPR021109">
    <property type="entry name" value="Peptidase_aspartic_dom_sf"/>
</dbReference>
<dbReference type="GO" id="GO:0004190">
    <property type="term" value="F:aspartic-type endopeptidase activity"/>
    <property type="evidence" value="ECO:0007669"/>
    <property type="project" value="UniProtKB-KW"/>
</dbReference>
<evidence type="ECO:0000256" key="7">
    <source>
        <dbReference type="SAM" id="SignalP"/>
    </source>
</evidence>
<name>A0A0G4FR81_9ALVE</name>
<dbReference type="PROSITE" id="PS51767">
    <property type="entry name" value="PEPTIDASE_A1"/>
    <property type="match status" value="1"/>
</dbReference>
<dbReference type="AlphaFoldDB" id="A0A0G4FR81"/>
<keyword evidence="3 5" id="KW-0064">Aspartyl protease</keyword>
<dbReference type="Pfam" id="PF00026">
    <property type="entry name" value="Asp"/>
    <property type="match status" value="2"/>
</dbReference>
<accession>A0A0G4FR81</accession>
<dbReference type="InterPro" id="IPR001461">
    <property type="entry name" value="Aspartic_peptidase_A1"/>
</dbReference>
<feature type="compositionally biased region" description="Low complexity" evidence="6">
    <location>
        <begin position="228"/>
        <end position="243"/>
    </location>
</feature>
<dbReference type="InterPro" id="IPR001969">
    <property type="entry name" value="Aspartic_peptidase_AS"/>
</dbReference>
<evidence type="ECO:0000313" key="9">
    <source>
        <dbReference type="EMBL" id="CEM16539.1"/>
    </source>
</evidence>
<evidence type="ECO:0000259" key="8">
    <source>
        <dbReference type="PROSITE" id="PS51767"/>
    </source>
</evidence>
<comment type="similarity">
    <text evidence="1 5">Belongs to the peptidase A1 family.</text>
</comment>
<dbReference type="EMBL" id="CDMZ01000543">
    <property type="protein sequence ID" value="CEM16539.1"/>
    <property type="molecule type" value="Genomic_DNA"/>
</dbReference>
<evidence type="ECO:0000256" key="3">
    <source>
        <dbReference type="ARBA" id="ARBA00022750"/>
    </source>
</evidence>
<feature type="domain" description="Peptidase A1" evidence="8">
    <location>
        <begin position="75"/>
        <end position="497"/>
    </location>
</feature>
<feature type="chain" id="PRO_5005189649" description="Peptidase A1 domain-containing protein" evidence="7">
    <location>
        <begin position="19"/>
        <end position="584"/>
    </location>
</feature>
<evidence type="ECO:0000256" key="1">
    <source>
        <dbReference type="ARBA" id="ARBA00007447"/>
    </source>
</evidence>
<feature type="compositionally biased region" description="Acidic residues" evidence="6">
    <location>
        <begin position="530"/>
        <end position="546"/>
    </location>
</feature>
<dbReference type="PROSITE" id="PS00141">
    <property type="entry name" value="ASP_PROTEASE"/>
    <property type="match status" value="1"/>
</dbReference>
<feature type="region of interest" description="Disordered" evidence="6">
    <location>
        <begin position="316"/>
        <end position="352"/>
    </location>
</feature>
<dbReference type="Gene3D" id="2.40.70.10">
    <property type="entry name" value="Acid Proteases"/>
    <property type="match status" value="2"/>
</dbReference>
<dbReference type="PANTHER" id="PTHR47966:SF51">
    <property type="entry name" value="BETA-SITE APP-CLEAVING ENZYME, ISOFORM A-RELATED"/>
    <property type="match status" value="1"/>
</dbReference>
<feature type="region of interest" description="Disordered" evidence="6">
    <location>
        <begin position="21"/>
        <end position="48"/>
    </location>
</feature>
<gene>
    <name evidence="9" type="ORF">Cvel_18193</name>
</gene>
<dbReference type="PANTHER" id="PTHR47966">
    <property type="entry name" value="BETA-SITE APP-CLEAVING ENZYME, ISOFORM A-RELATED"/>
    <property type="match status" value="1"/>
</dbReference>
<feature type="compositionally biased region" description="Basic and acidic residues" evidence="6">
    <location>
        <begin position="343"/>
        <end position="352"/>
    </location>
</feature>
<dbReference type="SUPFAM" id="SSF50630">
    <property type="entry name" value="Acid proteases"/>
    <property type="match status" value="1"/>
</dbReference>
<sequence length="584" mass="62628">MSGLFLLLLGLSLPFTRGENVSSSSSSAPVRPHRHVKSATPTAAVQGETDREAELANQRQTPYIQKLQNVRDVAYTGEIKIGGQALDAVFDSGSFSVMTVSALCGMCDVSEKYDEAKSRTFRPNGTTSVNTFGSGTAVAKMGYEDVSVGPLVARRMAFWEIVRHNIEVMQQIGMESIVGLGWTDPTGVPRTSLTESLGLEMVSFCAFKETGGGASVVWGDEKEVFSSPSSQIASSSSSSSSSSDQEEKTKNKEQALTQDEVQSLEGGETANANGSESEVEGRRAFASDRFTPLRVVGKVHWAVPLSAVQLQPPSAASKVAQTQSGTSSAHQERAPVASVLQQEGKKEEKADKSKKIELVGEDGLTLCSKGCGAVIDTGTSLIAAPPEHLKALLMQMPEVKEDCSNLHEMPELLLELSGHSIRLPPDAYIARQQVSDVSVEGIFDMATPDVKNQTVCSVAFIPMSLNSQVGPVWILGLPFFRSYYTAFDAHRKTMFISEPDEDCRPARAVGGGEGDGGLRASSLLSRSSDSDSDAEDDSASSAEEEASQQRQKEREGRLRTISKNRVMMPGWALEAQKSGQPISL</sequence>
<keyword evidence="2 5" id="KW-0645">Protease</keyword>
<keyword evidence="4 5" id="KW-0378">Hydrolase</keyword>
<dbReference type="VEuPathDB" id="CryptoDB:Cvel_18193"/>
<feature type="compositionally biased region" description="Polar residues" evidence="6">
    <location>
        <begin position="316"/>
        <end position="329"/>
    </location>
</feature>
<evidence type="ECO:0000256" key="6">
    <source>
        <dbReference type="SAM" id="MobiDB-lite"/>
    </source>
</evidence>
<dbReference type="InterPro" id="IPR033121">
    <property type="entry name" value="PEPTIDASE_A1"/>
</dbReference>
<feature type="signal peptide" evidence="7">
    <location>
        <begin position="1"/>
        <end position="18"/>
    </location>
</feature>
<dbReference type="PhylomeDB" id="A0A0G4FR81"/>
<protein>
    <recommendedName>
        <fullName evidence="8">Peptidase A1 domain-containing protein</fullName>
    </recommendedName>
</protein>
<evidence type="ECO:0000256" key="2">
    <source>
        <dbReference type="ARBA" id="ARBA00022670"/>
    </source>
</evidence>
<feature type="region of interest" description="Disordered" evidence="6">
    <location>
        <begin position="502"/>
        <end position="563"/>
    </location>
</feature>
<keyword evidence="7" id="KW-0732">Signal</keyword>
<reference evidence="9" key="1">
    <citation type="submission" date="2014-11" db="EMBL/GenBank/DDBJ databases">
        <authorList>
            <person name="Otto D Thomas"/>
            <person name="Naeem Raeece"/>
        </authorList>
    </citation>
    <scope>NUCLEOTIDE SEQUENCE</scope>
</reference>
<organism evidence="9">
    <name type="scientific">Chromera velia CCMP2878</name>
    <dbReference type="NCBI Taxonomy" id="1169474"/>
    <lineage>
        <taxon>Eukaryota</taxon>
        <taxon>Sar</taxon>
        <taxon>Alveolata</taxon>
        <taxon>Colpodellida</taxon>
        <taxon>Chromeraceae</taxon>
        <taxon>Chromera</taxon>
    </lineage>
</organism>